<evidence type="ECO:0000313" key="2">
    <source>
        <dbReference type="Proteomes" id="UP000792457"/>
    </source>
</evidence>
<keyword evidence="2" id="KW-1185">Reference proteome</keyword>
<dbReference type="OrthoDB" id="5952526at2759"/>
<evidence type="ECO:0008006" key="3">
    <source>
        <dbReference type="Google" id="ProtNLM"/>
    </source>
</evidence>
<dbReference type="Gene3D" id="2.170.270.10">
    <property type="entry name" value="SET domain"/>
    <property type="match status" value="1"/>
</dbReference>
<proteinExistence type="predicted"/>
<sequence length="522" mass="58995">MSTLLSHDFYTWTYSIVFQRLQVIVMSARFEEEGVQRAVKGYEVESSESVGRRLVAAKDTVAGEVVLKVLPLATGPMQGEQAPCLVCYRPLQERVHCCPDCGWPLCSQGCSNHARHAPECLATAATGVKISFEDPTQWDSLYDCVFLLRCLSLRISSPSSWNQIQLMETHDNIKRPSNHRRRSEALAALFTARFGNAYGAKTRDILHIIATLEINAMEVTSEGRSLQALYPEAFYTEHSCVPTSFRVFGSLEEGFPLVVHAAVNISKGSPISLTYTDSLWGTLERRTHLYYSKFFLCNCERCSDREELGACLTGLKCDKCGDCVLPVDPLSKGWLKGGKAESLENWSCKGCKERVTGKMARKIVWDASEAIKELENDEDVDIDRYEMVLEMLQKRLHSQHSLVVDLKHSIIHILNPPESISDDQLIWKEKLARDVIQVANILFPGISLLKGACLYELASTLLEKTRRDQHGIACQLDIRKEAEKYLEESIYHLHYQPKCQPEYLLLIEAREKLKRISTVKNG</sequence>
<accession>A0A8K0KN09</accession>
<dbReference type="PANTHER" id="PTHR46455:SF4">
    <property type="entry name" value="GH11294P"/>
    <property type="match status" value="1"/>
</dbReference>
<dbReference type="SUPFAM" id="SSF82199">
    <property type="entry name" value="SET domain"/>
    <property type="match status" value="1"/>
</dbReference>
<gene>
    <name evidence="1" type="ORF">J437_LFUL012204</name>
</gene>
<dbReference type="EMBL" id="KZ309282">
    <property type="protein sequence ID" value="KAG8238097.1"/>
    <property type="molecule type" value="Genomic_DNA"/>
</dbReference>
<reference evidence="1" key="2">
    <citation type="submission" date="2017-10" db="EMBL/GenBank/DDBJ databases">
        <title>Ladona fulva Genome sequencing and assembly.</title>
        <authorList>
            <person name="Murali S."/>
            <person name="Richards S."/>
            <person name="Bandaranaike D."/>
            <person name="Bellair M."/>
            <person name="Blankenburg K."/>
            <person name="Chao H."/>
            <person name="Dinh H."/>
            <person name="Doddapaneni H."/>
            <person name="Dugan-Rocha S."/>
            <person name="Elkadiri S."/>
            <person name="Gnanaolivu R."/>
            <person name="Hernandez B."/>
            <person name="Skinner E."/>
            <person name="Javaid M."/>
            <person name="Lee S."/>
            <person name="Li M."/>
            <person name="Ming W."/>
            <person name="Munidasa M."/>
            <person name="Muniz J."/>
            <person name="Nguyen L."/>
            <person name="Hughes D."/>
            <person name="Osuji N."/>
            <person name="Pu L.-L."/>
            <person name="Puazo M."/>
            <person name="Qu C."/>
            <person name="Quiroz J."/>
            <person name="Raj R."/>
            <person name="Weissenberger G."/>
            <person name="Xin Y."/>
            <person name="Zou X."/>
            <person name="Han Y."/>
            <person name="Worley K."/>
            <person name="Muzny D."/>
            <person name="Gibbs R."/>
        </authorList>
    </citation>
    <scope>NUCLEOTIDE SEQUENCE</scope>
    <source>
        <strain evidence="1">Sampled in the wild</strain>
    </source>
</reference>
<dbReference type="InterPro" id="IPR046341">
    <property type="entry name" value="SET_dom_sf"/>
</dbReference>
<dbReference type="CDD" id="cd20071">
    <property type="entry name" value="SET_SMYD"/>
    <property type="match status" value="1"/>
</dbReference>
<reference evidence="1" key="1">
    <citation type="submission" date="2013-04" db="EMBL/GenBank/DDBJ databases">
        <authorList>
            <person name="Qu J."/>
            <person name="Murali S.C."/>
            <person name="Bandaranaike D."/>
            <person name="Bellair M."/>
            <person name="Blankenburg K."/>
            <person name="Chao H."/>
            <person name="Dinh H."/>
            <person name="Doddapaneni H."/>
            <person name="Downs B."/>
            <person name="Dugan-Rocha S."/>
            <person name="Elkadiri S."/>
            <person name="Gnanaolivu R.D."/>
            <person name="Hernandez B."/>
            <person name="Javaid M."/>
            <person name="Jayaseelan J.C."/>
            <person name="Lee S."/>
            <person name="Li M."/>
            <person name="Ming W."/>
            <person name="Munidasa M."/>
            <person name="Muniz J."/>
            <person name="Nguyen L."/>
            <person name="Ongeri F."/>
            <person name="Osuji N."/>
            <person name="Pu L.-L."/>
            <person name="Puazo M."/>
            <person name="Qu C."/>
            <person name="Quiroz J."/>
            <person name="Raj R."/>
            <person name="Weissenberger G."/>
            <person name="Xin Y."/>
            <person name="Zou X."/>
            <person name="Han Y."/>
            <person name="Richards S."/>
            <person name="Worley K."/>
            <person name="Muzny D."/>
            <person name="Gibbs R."/>
        </authorList>
    </citation>
    <scope>NUCLEOTIDE SEQUENCE</scope>
    <source>
        <strain evidence="1">Sampled in the wild</strain>
    </source>
</reference>
<evidence type="ECO:0000313" key="1">
    <source>
        <dbReference type="EMBL" id="KAG8238097.1"/>
    </source>
</evidence>
<dbReference type="Proteomes" id="UP000792457">
    <property type="component" value="Unassembled WGS sequence"/>
</dbReference>
<protein>
    <recommendedName>
        <fullName evidence="3">Protein msta</fullName>
    </recommendedName>
</protein>
<dbReference type="AlphaFoldDB" id="A0A8K0KN09"/>
<dbReference type="PANTHER" id="PTHR46455">
    <property type="entry name" value="SET AND MYND DOMAIN CONTAINING, ARTHROPOD-SPECIFIC, MEMBER 4, ISOFORM A"/>
    <property type="match status" value="1"/>
</dbReference>
<dbReference type="Gene3D" id="1.10.220.160">
    <property type="match status" value="1"/>
</dbReference>
<organism evidence="1 2">
    <name type="scientific">Ladona fulva</name>
    <name type="common">Scarce chaser dragonfly</name>
    <name type="synonym">Libellula fulva</name>
    <dbReference type="NCBI Taxonomy" id="123851"/>
    <lineage>
        <taxon>Eukaryota</taxon>
        <taxon>Metazoa</taxon>
        <taxon>Ecdysozoa</taxon>
        <taxon>Arthropoda</taxon>
        <taxon>Hexapoda</taxon>
        <taxon>Insecta</taxon>
        <taxon>Pterygota</taxon>
        <taxon>Palaeoptera</taxon>
        <taxon>Odonata</taxon>
        <taxon>Epiprocta</taxon>
        <taxon>Anisoptera</taxon>
        <taxon>Libelluloidea</taxon>
        <taxon>Libellulidae</taxon>
        <taxon>Ladona</taxon>
    </lineage>
</organism>
<name>A0A8K0KN09_LADFU</name>
<comment type="caution">
    <text evidence="1">The sequence shown here is derived from an EMBL/GenBank/DDBJ whole genome shotgun (WGS) entry which is preliminary data.</text>
</comment>
<dbReference type="InterPro" id="IPR053010">
    <property type="entry name" value="SET_SmydA-8"/>
</dbReference>
<dbReference type="Gene3D" id="6.10.140.2220">
    <property type="match status" value="1"/>
</dbReference>